<proteinExistence type="predicted"/>
<dbReference type="InterPro" id="IPR016032">
    <property type="entry name" value="Sig_transdc_resp-reg_C-effctor"/>
</dbReference>
<keyword evidence="1" id="KW-0547">Nucleotide-binding</keyword>
<evidence type="ECO:0000259" key="4">
    <source>
        <dbReference type="PROSITE" id="PS50043"/>
    </source>
</evidence>
<dbReference type="InterPro" id="IPR000792">
    <property type="entry name" value="Tscrpt_reg_LuxR_C"/>
</dbReference>
<feature type="domain" description="HTH luxR-type" evidence="4">
    <location>
        <begin position="689"/>
        <end position="754"/>
    </location>
</feature>
<evidence type="ECO:0000313" key="5">
    <source>
        <dbReference type="EMBL" id="GIH37674.1"/>
    </source>
</evidence>
<comment type="caution">
    <text evidence="5">The sequence shown here is derived from an EMBL/GenBank/DDBJ whole genome shotgun (WGS) entry which is preliminary data.</text>
</comment>
<dbReference type="PANTHER" id="PTHR16305:SF28">
    <property type="entry name" value="GUANYLATE CYCLASE DOMAIN-CONTAINING PROTEIN"/>
    <property type="match status" value="1"/>
</dbReference>
<dbReference type="Gene3D" id="1.10.10.10">
    <property type="entry name" value="Winged helix-like DNA-binding domain superfamily/Winged helix DNA-binding domain"/>
    <property type="match status" value="1"/>
</dbReference>
<dbReference type="PROSITE" id="PS00622">
    <property type="entry name" value="HTH_LUXR_1"/>
    <property type="match status" value="1"/>
</dbReference>
<dbReference type="InterPro" id="IPR036388">
    <property type="entry name" value="WH-like_DNA-bd_sf"/>
</dbReference>
<dbReference type="SUPFAM" id="SSF52540">
    <property type="entry name" value="P-loop containing nucleoside triphosphate hydrolases"/>
    <property type="match status" value="1"/>
</dbReference>
<organism evidence="5 6">
    <name type="scientific">Microbispora corallina</name>
    <dbReference type="NCBI Taxonomy" id="83302"/>
    <lineage>
        <taxon>Bacteria</taxon>
        <taxon>Bacillati</taxon>
        <taxon>Actinomycetota</taxon>
        <taxon>Actinomycetes</taxon>
        <taxon>Streptosporangiales</taxon>
        <taxon>Streptosporangiaceae</taxon>
        <taxon>Microbispora</taxon>
    </lineage>
</organism>
<keyword evidence="6" id="KW-1185">Reference proteome</keyword>
<evidence type="ECO:0000256" key="3">
    <source>
        <dbReference type="SAM" id="MobiDB-lite"/>
    </source>
</evidence>
<feature type="region of interest" description="Disordered" evidence="3">
    <location>
        <begin position="527"/>
        <end position="563"/>
    </location>
</feature>
<dbReference type="Pfam" id="PF00196">
    <property type="entry name" value="GerE"/>
    <property type="match status" value="1"/>
</dbReference>
<dbReference type="SUPFAM" id="SSF46894">
    <property type="entry name" value="C-terminal effector domain of the bipartite response regulators"/>
    <property type="match status" value="1"/>
</dbReference>
<accession>A0ABQ4FS66</accession>
<feature type="compositionally biased region" description="Basic and acidic residues" evidence="3">
    <location>
        <begin position="344"/>
        <end position="364"/>
    </location>
</feature>
<protein>
    <recommendedName>
        <fullName evidence="4">HTH luxR-type domain-containing protein</fullName>
    </recommendedName>
</protein>
<dbReference type="Proteomes" id="UP000603904">
    <property type="component" value="Unassembled WGS sequence"/>
</dbReference>
<reference evidence="5 6" key="1">
    <citation type="submission" date="2021-01" db="EMBL/GenBank/DDBJ databases">
        <title>Whole genome shotgun sequence of Microbispora corallina NBRC 16416.</title>
        <authorList>
            <person name="Komaki H."/>
            <person name="Tamura T."/>
        </authorList>
    </citation>
    <scope>NUCLEOTIDE SEQUENCE [LARGE SCALE GENOMIC DNA]</scope>
    <source>
        <strain evidence="5 6">NBRC 16416</strain>
    </source>
</reference>
<evidence type="ECO:0000256" key="2">
    <source>
        <dbReference type="ARBA" id="ARBA00022840"/>
    </source>
</evidence>
<sequence length="765" mass="79204">MSTPVLKNPALRAYQTRTSKLLRGMEEPRGGWPFGGRPEELVLVRDGLRGGRRGAVVAGAAGTGRSRLAAEAVRRLPHAWVTGTPEGRSLRFGAFAHLLPGTAADSLSRAVEAMRPARVLVVDDAHLLDEASAALVHHLAAQRRTRLLVTVRSDEAAPEAVAGLWRRHVLPRLDLGPLSAQETGDVLASALGAHVEDLTVRRLHRLSGGNPRLLRELVAAVREDGGLERVGSVWRWRGEVPVTGVLRELVTAMIGDVGEAEREALELVAFAEPLSLPTSPAPAAGAAGPSVAVLERLEARGLLLCDDDLRVRLAHPLLGPVLRAGVGALRARRLARTAGARPAADAETRARPTADGETEARSAAHAETGARPTADGETGAGPSRAPACPGGGRDLSPGPALAAQTARITTLVYAGQIPQITPGVGERLAEDDAGWDEPLMADFCARRAWLARLRGELREAVAWSGEGVRRSPAHRPSLAELACASAHLGDVRAAEDALARCGDDPSARAWVLAARGDLAGARRSALEAAQGRPGPEANLRGAQPGGSGSRAEAAHTGVPRPRAALGGPVAQAAEGPATAGSGDLFALHDVARFGAPDLVAGRLALLADTVRGDLAPVLAEHAAAMADGDAAALDKAARRLADLGLLLHAAEAAGHAAQAHPGGRAAGASLAYAATLARACQGARTPVLVDLATPGLTPRQRQIAGLAAAGLTNREIARLLGLSIRTVANQLCRAYERFGTSDRASLGTLLSLASHNDYCARDIAQ</sequence>
<name>A0ABQ4FS66_9ACTN</name>
<dbReference type="SMART" id="SM00421">
    <property type="entry name" value="HTH_LUXR"/>
    <property type="match status" value="1"/>
</dbReference>
<dbReference type="PROSITE" id="PS50043">
    <property type="entry name" value="HTH_LUXR_2"/>
    <property type="match status" value="1"/>
</dbReference>
<evidence type="ECO:0000256" key="1">
    <source>
        <dbReference type="ARBA" id="ARBA00022741"/>
    </source>
</evidence>
<dbReference type="InterPro" id="IPR027417">
    <property type="entry name" value="P-loop_NTPase"/>
</dbReference>
<gene>
    <name evidence="5" type="ORF">Mco01_06740</name>
</gene>
<keyword evidence="2" id="KW-0067">ATP-binding</keyword>
<dbReference type="CDD" id="cd06170">
    <property type="entry name" value="LuxR_C_like"/>
    <property type="match status" value="1"/>
</dbReference>
<evidence type="ECO:0000313" key="6">
    <source>
        <dbReference type="Proteomes" id="UP000603904"/>
    </source>
</evidence>
<dbReference type="PANTHER" id="PTHR16305">
    <property type="entry name" value="TESTICULAR SOLUBLE ADENYLYL CYCLASE"/>
    <property type="match status" value="1"/>
</dbReference>
<dbReference type="PRINTS" id="PR00038">
    <property type="entry name" value="HTHLUXR"/>
</dbReference>
<dbReference type="EMBL" id="BOOC01000002">
    <property type="protein sequence ID" value="GIH37674.1"/>
    <property type="molecule type" value="Genomic_DNA"/>
</dbReference>
<feature type="region of interest" description="Disordered" evidence="3">
    <location>
        <begin position="337"/>
        <end position="401"/>
    </location>
</feature>